<evidence type="ECO:0000313" key="2">
    <source>
        <dbReference type="Proteomes" id="UP000805704"/>
    </source>
</evidence>
<keyword evidence="1" id="KW-0418">Kinase</keyword>
<sequence length="226" mass="25231">METSKGYYVVPSEAPEHHPSTLNIINSDVFYSFEDACEVIKKCGDIIPEATSVMELLPSRAEARSKPDFPVIVIEGLDATGKTTLTESLRDSLGATLLRSPPQCMSPLRARFDQEPPLIRRAFYALGNYITAEQVGQEAMKAPVIVDRFWHSTAAYAIATAVSGPVCNLPAEGSEVYRWPSDLLQPSLVVVLTLDPEERKRRLRDRGQGKTEEEQELDHNQLFRLK</sequence>
<name>A0ACB7FFR2_NIBAL</name>
<reference evidence="1" key="1">
    <citation type="submission" date="2020-04" db="EMBL/GenBank/DDBJ databases">
        <title>A chromosome-scale assembly and high-density genetic map of the yellow drum (Nibea albiflora) genome.</title>
        <authorList>
            <person name="Xu D."/>
            <person name="Zhang W."/>
            <person name="Chen R."/>
            <person name="Tan P."/>
            <person name="Wang L."/>
            <person name="Song H."/>
            <person name="Tian L."/>
            <person name="Zhu Q."/>
            <person name="Wang B."/>
        </authorList>
    </citation>
    <scope>NUCLEOTIDE SEQUENCE</scope>
    <source>
        <strain evidence="1">ZJHYS-2018</strain>
    </source>
</reference>
<gene>
    <name evidence="1" type="primary">CMPK2</name>
    <name evidence="1" type="ORF">GBF38_021657</name>
</gene>
<comment type="caution">
    <text evidence="1">The sequence shown here is derived from an EMBL/GenBank/DDBJ whole genome shotgun (WGS) entry which is preliminary data.</text>
</comment>
<keyword evidence="2" id="KW-1185">Reference proteome</keyword>
<accession>A0ACB7FFR2</accession>
<proteinExistence type="predicted"/>
<protein>
    <submittedName>
        <fullName evidence="1">UMP-CMP kinase 2</fullName>
    </submittedName>
</protein>
<dbReference type="EMBL" id="CM024799">
    <property type="protein sequence ID" value="KAG8013342.1"/>
    <property type="molecule type" value="Genomic_DNA"/>
</dbReference>
<evidence type="ECO:0000313" key="1">
    <source>
        <dbReference type="EMBL" id="KAG8013342.1"/>
    </source>
</evidence>
<keyword evidence="1" id="KW-0808">Transferase</keyword>
<organism evidence="1 2">
    <name type="scientific">Nibea albiflora</name>
    <name type="common">Yellow drum</name>
    <name type="synonym">Corvina albiflora</name>
    <dbReference type="NCBI Taxonomy" id="240163"/>
    <lineage>
        <taxon>Eukaryota</taxon>
        <taxon>Metazoa</taxon>
        <taxon>Chordata</taxon>
        <taxon>Craniata</taxon>
        <taxon>Vertebrata</taxon>
        <taxon>Euteleostomi</taxon>
        <taxon>Actinopterygii</taxon>
        <taxon>Neopterygii</taxon>
        <taxon>Teleostei</taxon>
        <taxon>Neoteleostei</taxon>
        <taxon>Acanthomorphata</taxon>
        <taxon>Eupercaria</taxon>
        <taxon>Sciaenidae</taxon>
        <taxon>Nibea</taxon>
    </lineage>
</organism>
<dbReference type="Proteomes" id="UP000805704">
    <property type="component" value="Chromosome 11"/>
</dbReference>